<evidence type="ECO:0000256" key="3">
    <source>
        <dbReference type="ARBA" id="ARBA00012944"/>
    </source>
</evidence>
<evidence type="ECO:0000256" key="2">
    <source>
        <dbReference type="ARBA" id="ARBA00005698"/>
    </source>
</evidence>
<comment type="similarity">
    <text evidence="2 15">Belongs to the complex I subunit 6 family.</text>
</comment>
<geneLocation type="mitochondrion" evidence="16"/>
<keyword evidence="15" id="KW-0830">Ubiquinone</keyword>
<dbReference type="InterPro" id="IPR042106">
    <property type="entry name" value="Nuo/plastoQ_OxRdtase_6_NuoJ"/>
</dbReference>
<proteinExistence type="inferred from homology"/>
<evidence type="ECO:0000313" key="16">
    <source>
        <dbReference type="EMBL" id="XCI16296.1"/>
    </source>
</evidence>
<sequence length="159" mass="17618">MVNFLGSLLIGGSLVVFFSRSPFFGIFGVLLQAIAFSSLLCIFGFPFFGLLVILIYVGGMLIIFLFSTVLSAERYPDSGWQEVVLFWSLLSVLFWPYLFNWVAQSVLDSSATLSRETGMSEVFGIFGGFTCIIAFVLLVALVIVLSFGHEQGRETLRKL</sequence>
<keyword evidence="13 15" id="KW-0472">Membrane</keyword>
<feature type="transmembrane region" description="Helical" evidence="15">
    <location>
        <begin position="23"/>
        <end position="45"/>
    </location>
</feature>
<name>A0AAU8HN48_9ECHI</name>
<dbReference type="AlphaFoldDB" id="A0AAU8HN48"/>
<accession>A0AAU8HN48</accession>
<evidence type="ECO:0000256" key="8">
    <source>
        <dbReference type="ARBA" id="ARBA00022967"/>
    </source>
</evidence>
<evidence type="ECO:0000256" key="12">
    <source>
        <dbReference type="ARBA" id="ARBA00023128"/>
    </source>
</evidence>
<evidence type="ECO:0000256" key="6">
    <source>
        <dbReference type="ARBA" id="ARBA00022660"/>
    </source>
</evidence>
<keyword evidence="11 15" id="KW-0520">NAD</keyword>
<dbReference type="Gene3D" id="1.20.120.1200">
    <property type="entry name" value="NADH-ubiquinone/plastoquinone oxidoreductase chain 6, subunit NuoJ"/>
    <property type="match status" value="1"/>
</dbReference>
<dbReference type="Pfam" id="PF00499">
    <property type="entry name" value="Oxidored_q3"/>
    <property type="match status" value="1"/>
</dbReference>
<evidence type="ECO:0000256" key="13">
    <source>
        <dbReference type="ARBA" id="ARBA00023136"/>
    </source>
</evidence>
<comment type="catalytic activity">
    <reaction evidence="14 15">
        <text>a ubiquinone + NADH + 5 H(+)(in) = a ubiquinol + NAD(+) + 4 H(+)(out)</text>
        <dbReference type="Rhea" id="RHEA:29091"/>
        <dbReference type="Rhea" id="RHEA-COMP:9565"/>
        <dbReference type="Rhea" id="RHEA-COMP:9566"/>
        <dbReference type="ChEBI" id="CHEBI:15378"/>
        <dbReference type="ChEBI" id="CHEBI:16389"/>
        <dbReference type="ChEBI" id="CHEBI:17976"/>
        <dbReference type="ChEBI" id="CHEBI:57540"/>
        <dbReference type="ChEBI" id="CHEBI:57945"/>
        <dbReference type="EC" id="7.1.1.2"/>
    </reaction>
</comment>
<dbReference type="InterPro" id="IPR001457">
    <property type="entry name" value="NADH_UbQ/plastoQ_OxRdtase_su6"/>
</dbReference>
<organism evidence="16">
    <name type="scientific">Silax daleus</name>
    <dbReference type="NCBI Taxonomy" id="3230861"/>
    <lineage>
        <taxon>Eukaryota</taxon>
        <taxon>Metazoa</taxon>
        <taxon>Echinodermata</taxon>
        <taxon>Eleutherozoa</taxon>
        <taxon>Asterozoa</taxon>
        <taxon>Ophiuroidea</taxon>
        <taxon>Myophiuroidea</taxon>
        <taxon>Metophiurida</taxon>
        <taxon>Ophintegrida</taxon>
        <taxon>Amphilepidida</taxon>
        <taxon>Ophiurina</taxon>
        <taxon>Gnathophiurina</taxon>
        <taxon>Amphiuroidea</taxon>
        <taxon>Amphiuridae</taxon>
        <taxon>Silax</taxon>
    </lineage>
</organism>
<dbReference type="EC" id="7.1.1.2" evidence="3 15"/>
<evidence type="ECO:0000256" key="15">
    <source>
        <dbReference type="RuleBase" id="RU004430"/>
    </source>
</evidence>
<keyword evidence="5 15" id="KW-0813">Transport</keyword>
<dbReference type="GO" id="GO:0031966">
    <property type="term" value="C:mitochondrial membrane"/>
    <property type="evidence" value="ECO:0007669"/>
    <property type="project" value="UniProtKB-SubCell"/>
</dbReference>
<gene>
    <name evidence="16" type="primary">ND6</name>
</gene>
<dbReference type="EMBL" id="PP977505">
    <property type="protein sequence ID" value="XCI16296.1"/>
    <property type="molecule type" value="Genomic_DNA"/>
</dbReference>
<evidence type="ECO:0000256" key="1">
    <source>
        <dbReference type="ARBA" id="ARBA00004225"/>
    </source>
</evidence>
<feature type="transmembrane region" description="Helical" evidence="15">
    <location>
        <begin position="84"/>
        <end position="103"/>
    </location>
</feature>
<evidence type="ECO:0000256" key="14">
    <source>
        <dbReference type="ARBA" id="ARBA00049551"/>
    </source>
</evidence>
<reference evidence="16" key="1">
    <citation type="submission" date="2024-06" db="EMBL/GenBank/DDBJ databases">
        <title>Genomic investigations of benthic invertebrates from the Clarion-Clipperton fields of polymetallic nodules.</title>
        <authorList>
            <person name="Gastineau R."/>
            <person name="Dabek P."/>
            <person name="Mianowicz K."/>
            <person name="Otis C."/>
            <person name="Stoyanova V."/>
            <person name="Krawcewicz A."/>
            <person name="Abramowski T."/>
        </authorList>
    </citation>
    <scope>NUCLEOTIDE SEQUENCE</scope>
</reference>
<keyword evidence="7 15" id="KW-0812">Transmembrane</keyword>
<protein>
    <recommendedName>
        <fullName evidence="4 15">NADH-ubiquinone oxidoreductase chain 6</fullName>
        <ecNumber evidence="3 15">7.1.1.2</ecNumber>
    </recommendedName>
</protein>
<evidence type="ECO:0000256" key="4">
    <source>
        <dbReference type="ARBA" id="ARBA00021095"/>
    </source>
</evidence>
<comment type="function">
    <text evidence="15">Core subunit of the mitochondrial membrane respiratory chain NADH dehydrogenase (Complex I) which catalyzes electron transfer from NADH through the respiratory chain, using ubiquinone as an electron acceptor. Essential for the catalytic activity and assembly of complex I.</text>
</comment>
<evidence type="ECO:0000256" key="5">
    <source>
        <dbReference type="ARBA" id="ARBA00022448"/>
    </source>
</evidence>
<evidence type="ECO:0000256" key="9">
    <source>
        <dbReference type="ARBA" id="ARBA00022982"/>
    </source>
</evidence>
<evidence type="ECO:0000256" key="10">
    <source>
        <dbReference type="ARBA" id="ARBA00022989"/>
    </source>
</evidence>
<dbReference type="PANTHER" id="PTHR11435">
    <property type="entry name" value="NADH UBIQUINONE OXIDOREDUCTASE SUBUNIT ND6"/>
    <property type="match status" value="1"/>
</dbReference>
<keyword evidence="8 15" id="KW-1278">Translocase</keyword>
<keyword evidence="12 15" id="KW-0496">Mitochondrion</keyword>
<keyword evidence="9 15" id="KW-0249">Electron transport</keyword>
<keyword evidence="6 15" id="KW-0679">Respiratory chain</keyword>
<evidence type="ECO:0000256" key="7">
    <source>
        <dbReference type="ARBA" id="ARBA00022692"/>
    </source>
</evidence>
<feature type="transmembrane region" description="Helical" evidence="15">
    <location>
        <begin position="51"/>
        <end position="72"/>
    </location>
</feature>
<feature type="transmembrane region" description="Helical" evidence="15">
    <location>
        <begin position="123"/>
        <end position="148"/>
    </location>
</feature>
<dbReference type="GO" id="GO:0008137">
    <property type="term" value="F:NADH dehydrogenase (ubiquinone) activity"/>
    <property type="evidence" value="ECO:0007669"/>
    <property type="project" value="UniProtKB-UniRule"/>
</dbReference>
<comment type="subcellular location">
    <subcellularLocation>
        <location evidence="1 15">Mitochondrion membrane</location>
        <topology evidence="1 15">Multi-pass membrane protein</topology>
    </subcellularLocation>
</comment>
<dbReference type="PANTHER" id="PTHR11435:SF1">
    <property type="entry name" value="NADH-UBIQUINONE OXIDOREDUCTASE CHAIN 6"/>
    <property type="match status" value="1"/>
</dbReference>
<dbReference type="InterPro" id="IPR050269">
    <property type="entry name" value="ComplexI_Subunit6"/>
</dbReference>
<keyword evidence="10 15" id="KW-1133">Transmembrane helix</keyword>
<evidence type="ECO:0000256" key="11">
    <source>
        <dbReference type="ARBA" id="ARBA00023027"/>
    </source>
</evidence>